<comment type="caution">
    <text evidence="4">The sequence shown here is derived from an EMBL/GenBank/DDBJ whole genome shotgun (WGS) entry which is preliminary data.</text>
</comment>
<feature type="binding site" evidence="3">
    <location>
        <position position="163"/>
    </location>
    <ligand>
        <name>a divalent metal cation</name>
        <dbReference type="ChEBI" id="CHEBI:60240"/>
        <label>2</label>
    </ligand>
</feature>
<dbReference type="Proteomes" id="UP001146793">
    <property type="component" value="Unassembled WGS sequence"/>
</dbReference>
<dbReference type="AlphaFoldDB" id="A0AAV7ZMD4"/>
<feature type="binding site" evidence="3">
    <location>
        <position position="34"/>
    </location>
    <ligand>
        <name>a divalent metal cation</name>
        <dbReference type="ChEBI" id="CHEBI:60240"/>
        <label>1</label>
    </ligand>
</feature>
<dbReference type="GO" id="GO:0004536">
    <property type="term" value="F:DNA nuclease activity"/>
    <property type="evidence" value="ECO:0007669"/>
    <property type="project" value="InterPro"/>
</dbReference>
<dbReference type="PANTHER" id="PTHR46363:SF1">
    <property type="entry name" value="DEOXYRIBONUCLEASE TATDN2-RELATED"/>
    <property type="match status" value="1"/>
</dbReference>
<dbReference type="GO" id="GO:0016788">
    <property type="term" value="F:hydrolase activity, acting on ester bonds"/>
    <property type="evidence" value="ECO:0007669"/>
    <property type="project" value="InterPro"/>
</dbReference>
<evidence type="ECO:0000256" key="3">
    <source>
        <dbReference type="PIRSR" id="PIRSR005902-1"/>
    </source>
</evidence>
<evidence type="ECO:0000313" key="4">
    <source>
        <dbReference type="EMBL" id="KAJ3443144.1"/>
    </source>
</evidence>
<organism evidence="4 5">
    <name type="scientific">Anaeramoeba flamelloides</name>
    <dbReference type="NCBI Taxonomy" id="1746091"/>
    <lineage>
        <taxon>Eukaryota</taxon>
        <taxon>Metamonada</taxon>
        <taxon>Anaeramoebidae</taxon>
        <taxon>Anaeramoeba</taxon>
    </lineage>
</organism>
<dbReference type="PROSITE" id="PS01090">
    <property type="entry name" value="TATD_2"/>
    <property type="match status" value="1"/>
</dbReference>
<dbReference type="PIRSF" id="PIRSF005902">
    <property type="entry name" value="DNase_TatD"/>
    <property type="match status" value="1"/>
</dbReference>
<gene>
    <name evidence="4" type="ORF">M0812_08976</name>
</gene>
<feature type="binding site" evidence="3">
    <location>
        <position position="188"/>
    </location>
    <ligand>
        <name>a divalent metal cation</name>
        <dbReference type="ChEBI" id="CHEBI:60240"/>
        <label>2</label>
    </ligand>
</feature>
<evidence type="ECO:0000313" key="5">
    <source>
        <dbReference type="Proteomes" id="UP001146793"/>
    </source>
</evidence>
<dbReference type="NCBIfam" id="TIGR00010">
    <property type="entry name" value="YchF/TatD family DNA exonuclease"/>
    <property type="match status" value="1"/>
</dbReference>
<dbReference type="Gene3D" id="3.20.20.140">
    <property type="entry name" value="Metal-dependent hydrolases"/>
    <property type="match status" value="1"/>
</dbReference>
<dbReference type="FunFam" id="3.20.20.140:FF:000005">
    <property type="entry name" value="TatD family hydrolase"/>
    <property type="match status" value="1"/>
</dbReference>
<dbReference type="EMBL" id="JANTQA010000023">
    <property type="protein sequence ID" value="KAJ3443144.1"/>
    <property type="molecule type" value="Genomic_DNA"/>
</dbReference>
<protein>
    <submittedName>
        <fullName evidence="4">Deoxyribonuclease tatdn2-related</fullName>
    </submittedName>
</protein>
<dbReference type="InterPro" id="IPR015991">
    <property type="entry name" value="TatD/YcfH-like"/>
</dbReference>
<dbReference type="InterPro" id="IPR001130">
    <property type="entry name" value="TatD-like"/>
</dbReference>
<feature type="binding site" evidence="3">
    <location>
        <position position="242"/>
    </location>
    <ligand>
        <name>a divalent metal cation</name>
        <dbReference type="ChEBI" id="CHEBI:60240"/>
        <label>1</label>
    </ligand>
</feature>
<name>A0AAV7ZMD4_9EUKA</name>
<feature type="binding site" evidence="3">
    <location>
        <position position="127"/>
    </location>
    <ligand>
        <name>a divalent metal cation</name>
        <dbReference type="ChEBI" id="CHEBI:60240"/>
        <label>1</label>
    </ligand>
</feature>
<evidence type="ECO:0000256" key="2">
    <source>
        <dbReference type="ARBA" id="ARBA00022801"/>
    </source>
</evidence>
<keyword evidence="2" id="KW-0378">Hydrolase</keyword>
<dbReference type="GO" id="GO:0046872">
    <property type="term" value="F:metal ion binding"/>
    <property type="evidence" value="ECO:0007669"/>
    <property type="project" value="UniProtKB-KW"/>
</dbReference>
<accession>A0AAV7ZMD4</accession>
<dbReference type="PROSITE" id="PS01137">
    <property type="entry name" value="TATD_1"/>
    <property type="match status" value="1"/>
</dbReference>
<sequence length="293" mass="33667">MSKKKNTKKTVNKQKNQTSKKLTTNFPYVDTHCHFDSILQRSRLSLINKTYEEVKSALGFTEGFEGMLTVGCVPATFSIVRSLLDLETDEIWAAFGVHPHDAKDYNTKIENQLIEYSKLEKVAGFGEIGLDYHYMRSSKGIQQEVFIKQLKVGVLTEKPIIIHTREAEEDTLRIMKKHVPQDYPIHLHCFTSSNTFLQKMLDYFTNLYVGFTGIITFKGKSCNSIRDAVKMVPLDKILSETDGPYMSPFPFRGKTAHPGRIPWIIKKIAELKEVEEKQAFTQIRLNAKTLYKF</sequence>
<evidence type="ECO:0000256" key="1">
    <source>
        <dbReference type="ARBA" id="ARBA00022723"/>
    </source>
</evidence>
<dbReference type="PANTHER" id="PTHR46363">
    <property type="entry name" value="DEOXYRIBONUCLEASE TATDN2-RELATED"/>
    <property type="match status" value="1"/>
</dbReference>
<dbReference type="InterPro" id="IPR032466">
    <property type="entry name" value="Metal_Hydrolase"/>
</dbReference>
<reference evidence="4" key="1">
    <citation type="submission" date="2022-08" db="EMBL/GenBank/DDBJ databases">
        <title>Novel sulphate-reducing endosymbionts in the free-living metamonad Anaeramoeba.</title>
        <authorList>
            <person name="Jerlstrom-Hultqvist J."/>
            <person name="Cepicka I."/>
            <person name="Gallot-Lavallee L."/>
            <person name="Salas-Leiva D."/>
            <person name="Curtis B.A."/>
            <person name="Zahonova K."/>
            <person name="Pipaliya S."/>
            <person name="Dacks J."/>
            <person name="Roger A.J."/>
        </authorList>
    </citation>
    <scope>NUCLEOTIDE SEQUENCE</scope>
    <source>
        <strain evidence="4">Busselton2</strain>
    </source>
</reference>
<dbReference type="CDD" id="cd01310">
    <property type="entry name" value="TatD_DNAse"/>
    <property type="match status" value="1"/>
</dbReference>
<proteinExistence type="predicted"/>
<keyword evidence="1 3" id="KW-0479">Metal-binding</keyword>
<dbReference type="PROSITE" id="PS01091">
    <property type="entry name" value="TATD_3"/>
    <property type="match status" value="1"/>
</dbReference>
<dbReference type="InterPro" id="IPR018228">
    <property type="entry name" value="DNase_TatD-rel_CS"/>
</dbReference>
<dbReference type="SUPFAM" id="SSF51556">
    <property type="entry name" value="Metallo-dependent hydrolases"/>
    <property type="match status" value="1"/>
</dbReference>
<feature type="binding site" evidence="3">
    <location>
        <position position="32"/>
    </location>
    <ligand>
        <name>a divalent metal cation</name>
        <dbReference type="ChEBI" id="CHEBI:60240"/>
        <label>1</label>
    </ligand>
</feature>
<dbReference type="Pfam" id="PF01026">
    <property type="entry name" value="TatD_DNase"/>
    <property type="match status" value="1"/>
</dbReference>